<gene>
    <name evidence="1" type="ORF">ACK4CT_36110</name>
</gene>
<dbReference type="Proteomes" id="UP001635816">
    <property type="component" value="Unassembled WGS sequence"/>
</dbReference>
<accession>A0ABW9LPN8</accession>
<proteinExistence type="predicted"/>
<evidence type="ECO:0000313" key="2">
    <source>
        <dbReference type="Proteomes" id="UP001635816"/>
    </source>
</evidence>
<comment type="caution">
    <text evidence="1">The sequence shown here is derived from an EMBL/GenBank/DDBJ whole genome shotgun (WGS) entry which is preliminary data.</text>
</comment>
<evidence type="ECO:0000313" key="1">
    <source>
        <dbReference type="EMBL" id="MFN6548576.1"/>
    </source>
</evidence>
<protein>
    <submittedName>
        <fullName evidence="1">Uncharacterized protein</fullName>
    </submittedName>
</protein>
<organism evidence="1 2">
    <name type="scientific">Mycolicibacterium nivoides</name>
    <dbReference type="NCBI Taxonomy" id="2487344"/>
    <lineage>
        <taxon>Bacteria</taxon>
        <taxon>Bacillati</taxon>
        <taxon>Actinomycetota</taxon>
        <taxon>Actinomycetes</taxon>
        <taxon>Mycobacteriales</taxon>
        <taxon>Mycobacteriaceae</taxon>
        <taxon>Mycolicibacterium</taxon>
    </lineage>
</organism>
<sequence>MTPRARLVFAPQVRKELTPQVIEEARATITDYTCVACQGPGDARSELTSVVVIKPPNFPPLIRCGHNTCVQSHVADGTAVDPTAFDDAAVTVMKIAFGPGRDGYPVEAMMLVDLPRSLIAVTQAGDPTGLETGLFLSDGFELATSFDQPFPEVTDYKVHLNPDGSGHIDQTPGRPGHFLKYFNNDNPAGIWDATARTTSFLTVITGDLGITNAPPEHIESLVNQAFRTGNVVGGRIRVIQH</sequence>
<dbReference type="EMBL" id="JBKBDD010000029">
    <property type="protein sequence ID" value="MFN6548576.1"/>
    <property type="molecule type" value="Genomic_DNA"/>
</dbReference>
<keyword evidence="2" id="KW-1185">Reference proteome</keyword>
<reference evidence="1 2" key="1">
    <citation type="submission" date="2024-12" db="EMBL/GenBank/DDBJ databases">
        <title>The coexistence of Mycolicibacterium septicum and Mycolicibacterium nivoides in clinical samples.</title>
        <authorList>
            <person name="Wang C."/>
            <person name="Feng Y."/>
            <person name="Zong Z."/>
        </authorList>
    </citation>
    <scope>NUCLEOTIDE SEQUENCE [LARGE SCALE GENOMIC DNA]</scope>
    <source>
        <strain evidence="1 2">120309</strain>
    </source>
</reference>
<dbReference type="RefSeq" id="WP_409545967.1">
    <property type="nucleotide sequence ID" value="NZ_JBKBDD010000029.1"/>
</dbReference>
<name>A0ABW9LPN8_9MYCO</name>